<dbReference type="InterPro" id="IPR017896">
    <property type="entry name" value="4Fe4S_Fe-S-bd"/>
</dbReference>
<evidence type="ECO:0000256" key="3">
    <source>
        <dbReference type="ARBA" id="ARBA00023004"/>
    </source>
</evidence>
<evidence type="ECO:0000313" key="7">
    <source>
        <dbReference type="Proteomes" id="UP000539052"/>
    </source>
</evidence>
<keyword evidence="3" id="KW-0408">Iron</keyword>
<keyword evidence="1" id="KW-0004">4Fe-4S</keyword>
<evidence type="ECO:0000256" key="2">
    <source>
        <dbReference type="ARBA" id="ARBA00022723"/>
    </source>
</evidence>
<proteinExistence type="predicted"/>
<accession>A0ABX1VLI0</accession>
<keyword evidence="7" id="KW-1185">Reference proteome</keyword>
<reference evidence="6 7" key="1">
    <citation type="submission" date="2020-03" db="EMBL/GenBank/DDBJ databases">
        <title>Genome Sequence of industrial isolate, B5A.</title>
        <authorList>
            <person name="Sharma S."/>
            <person name="Patil P.B."/>
            <person name="Korpole S."/>
        </authorList>
    </citation>
    <scope>NUCLEOTIDE SEQUENCE [LARGE SCALE GENOMIC DNA]</scope>
    <source>
        <strain evidence="6 7">PI-S10-B5A</strain>
    </source>
</reference>
<evidence type="ECO:0000256" key="1">
    <source>
        <dbReference type="ARBA" id="ARBA00022485"/>
    </source>
</evidence>
<comment type="caution">
    <text evidence="6">The sequence shown here is derived from an EMBL/GenBank/DDBJ whole genome shotgun (WGS) entry which is preliminary data.</text>
</comment>
<dbReference type="EMBL" id="JAAOXG010000002">
    <property type="protein sequence ID" value="NNJ28627.1"/>
    <property type="molecule type" value="Genomic_DNA"/>
</dbReference>
<dbReference type="Proteomes" id="UP000539052">
    <property type="component" value="Unassembled WGS sequence"/>
</dbReference>
<dbReference type="Pfam" id="PF12838">
    <property type="entry name" value="Fer4_7"/>
    <property type="match status" value="1"/>
</dbReference>
<name>A0ABX1VLI0_9FIRM</name>
<sequence length="75" mass="9007">MTKTEVREYQWIKPDKEKCISCGQCVNFCPRDVLRLGEDGFPYMKYRDDCWYCDVCTYICPKDALHLEEIPYLIK</sequence>
<keyword evidence="2" id="KW-0479">Metal-binding</keyword>
<keyword evidence="4" id="KW-0411">Iron-sulfur</keyword>
<dbReference type="InterPro" id="IPR017900">
    <property type="entry name" value="4Fe4S_Fe_S_CS"/>
</dbReference>
<dbReference type="PROSITE" id="PS00198">
    <property type="entry name" value="4FE4S_FER_1"/>
    <property type="match status" value="2"/>
</dbReference>
<dbReference type="PANTHER" id="PTHR43687">
    <property type="entry name" value="ADENYLYLSULFATE REDUCTASE, BETA SUBUNIT"/>
    <property type="match status" value="1"/>
</dbReference>
<dbReference type="PROSITE" id="PS51379">
    <property type="entry name" value="4FE4S_FER_2"/>
    <property type="match status" value="2"/>
</dbReference>
<gene>
    <name evidence="6" type="ORF">G9470_02270</name>
</gene>
<feature type="domain" description="4Fe-4S ferredoxin-type" evidence="5">
    <location>
        <begin position="10"/>
        <end position="39"/>
    </location>
</feature>
<dbReference type="PANTHER" id="PTHR43687:SF1">
    <property type="entry name" value="FERREDOXIN III"/>
    <property type="match status" value="1"/>
</dbReference>
<protein>
    <submittedName>
        <fullName evidence="6">4Fe-4S binding protein</fullName>
    </submittedName>
</protein>
<dbReference type="Gene3D" id="3.30.70.20">
    <property type="match status" value="1"/>
</dbReference>
<dbReference type="InterPro" id="IPR050572">
    <property type="entry name" value="Fe-S_Ferredoxin"/>
</dbReference>
<evidence type="ECO:0000313" key="6">
    <source>
        <dbReference type="EMBL" id="NNJ28627.1"/>
    </source>
</evidence>
<organism evidence="6 7">
    <name type="scientific">Lacrimispora defluvii</name>
    <dbReference type="NCBI Taxonomy" id="2719233"/>
    <lineage>
        <taxon>Bacteria</taxon>
        <taxon>Bacillati</taxon>
        <taxon>Bacillota</taxon>
        <taxon>Clostridia</taxon>
        <taxon>Lachnospirales</taxon>
        <taxon>Lachnospiraceae</taxon>
        <taxon>Lacrimispora</taxon>
    </lineage>
</organism>
<feature type="domain" description="4Fe-4S ferredoxin-type" evidence="5">
    <location>
        <begin position="40"/>
        <end position="70"/>
    </location>
</feature>
<evidence type="ECO:0000256" key="4">
    <source>
        <dbReference type="ARBA" id="ARBA00023014"/>
    </source>
</evidence>
<dbReference type="SUPFAM" id="SSF54862">
    <property type="entry name" value="4Fe-4S ferredoxins"/>
    <property type="match status" value="1"/>
</dbReference>
<dbReference type="RefSeq" id="WP_170819980.1">
    <property type="nucleotide sequence ID" value="NZ_JAAOXG010000002.1"/>
</dbReference>
<evidence type="ECO:0000259" key="5">
    <source>
        <dbReference type="PROSITE" id="PS51379"/>
    </source>
</evidence>